<evidence type="ECO:0000256" key="2">
    <source>
        <dbReference type="ARBA" id="ARBA00009446"/>
    </source>
</evidence>
<comment type="caution">
    <text evidence="17">The sequence shown here is derived from an EMBL/GenBank/DDBJ whole genome shotgun (WGS) entry which is preliminary data.</text>
</comment>
<sequence>MKVLCVAEKPSIAKSVAAILSNNQHRTRATGDKYTKNYDFNSTFDGHPCEVIMTAIRGHLFSMDFPAAYKSWARHAPISLFDAPTIQSVTEGCGEIARNLESEGRRADVLVIWTDCDREGENIGMEVTTVVRKVKPNIRVRRARFSVVQPRQIQQAWGRLGDIDLRLANAVDARIELDLRTGAAFTRFQTLSFQPRFRELANKIISFGSCQFPTLRFVVDRYRRLQDFVAEDFWRIDVVIAKDGIRASFLWSRDRLFDQHCCVVLYEMCVENPTARVVRADVSPREKWKPLPLNTVEMQKVATNVLRMSGEEIMRIAESLYNQGFLSYPRTETQSFDDNFELMPLIERQVQDPAYSAYAQGLLDGKFRKPRKGPQDDKAHPPIHPTKEAPHLVGNERRVYDFITRRFLACCSDDAKGMETQVEIDIAQERFTAKGLTIRERNFLDIYTFDSWKAVMLPLFTVNENIQPTEIKMNAGRTTPPRALSEADLITLMDKNGIGTDATIHEHIKKILDREYATKHADGLFYPTVLGMALIDGYDNMRIDLSLSKPELRRQMEENLKLVFTRCLEQIQILEQALIKYFGHAADGEAPPVEIAQEVRSCPRCDFPICLKTIKTGKRVIGCTNYPTCKNAVWLPESVTEVSCSDEVCDNCSRPNKPPRTRQLKFQFKRGALPPNIPLEYVTCIWCDEYLRECLTLDKCGGPAQGTNLQQQTHRQPHQPNGEAHLPNGLQNQFQQPQQGRQPFNNMSHQPPTNQSLPNKQEPHPPPPINNMFNQLPPHQRQNNAHQPYIQFDNHNNNTVYQFNQSNNYQQYNYHAFDNTRGRDNNGPAATIDDFRRHLAPQAQDNLHRCGCGMVAEEKSVSKDGANKGRHFLTCPKQAGRCKFFKFTDEIPGYTGSANVTSAHNNNTSVTRERGNSWRSRGARGRTRRGGSSSRGSRSRGRRGGRGGSSTCNSNRNGTIVDDADYSDSPDDLDF</sequence>
<feature type="compositionally biased region" description="Low complexity" evidence="13">
    <location>
        <begin position="949"/>
        <end position="959"/>
    </location>
</feature>
<dbReference type="GO" id="GO:0006310">
    <property type="term" value="P:DNA recombination"/>
    <property type="evidence" value="ECO:0007669"/>
    <property type="project" value="TreeGrafter"/>
</dbReference>
<dbReference type="Gene3D" id="1.10.290.10">
    <property type="entry name" value="Topoisomerase I, domain 4"/>
    <property type="match status" value="1"/>
</dbReference>
<dbReference type="Pfam" id="PF01751">
    <property type="entry name" value="Toprim"/>
    <property type="match status" value="1"/>
</dbReference>
<reference evidence="19 20" key="1">
    <citation type="journal article" date="2019" name="Sci. Rep.">
        <title>Comparative genomics of chytrid fungi reveal insights into the obligate biotrophic and pathogenic lifestyle of Synchytrium endobioticum.</title>
        <authorList>
            <person name="van de Vossenberg B.T.L.H."/>
            <person name="Warris S."/>
            <person name="Nguyen H.D.T."/>
            <person name="van Gent-Pelzer M.P.E."/>
            <person name="Joly D.L."/>
            <person name="van de Geest H.C."/>
            <person name="Bonants P.J.M."/>
            <person name="Smith D.S."/>
            <person name="Levesque C.A."/>
            <person name="van der Lee T.A.J."/>
        </authorList>
    </citation>
    <scope>NUCLEOTIDE SEQUENCE [LARGE SCALE GENOMIC DNA]</scope>
    <source>
        <strain evidence="18 20">LEV6574</strain>
        <strain evidence="17 19">MB42</strain>
    </source>
</reference>
<dbReference type="Proteomes" id="UP000317494">
    <property type="component" value="Unassembled WGS sequence"/>
</dbReference>
<dbReference type="FunFam" id="1.10.290.10:FF:000001">
    <property type="entry name" value="DNA topoisomerase"/>
    <property type="match status" value="1"/>
</dbReference>
<comment type="catalytic activity">
    <reaction evidence="1 12">
        <text>ATP-independent breakage of single-stranded DNA, followed by passage and rejoining.</text>
        <dbReference type="EC" id="5.6.2.1"/>
    </reaction>
</comment>
<dbReference type="AlphaFoldDB" id="A0A507D227"/>
<evidence type="ECO:0000256" key="5">
    <source>
        <dbReference type="ARBA" id="ARBA00022737"/>
    </source>
</evidence>
<dbReference type="STRING" id="286115.A0A507D227"/>
<evidence type="ECO:0000259" key="14">
    <source>
        <dbReference type="PROSITE" id="PS50880"/>
    </source>
</evidence>
<feature type="domain" description="Topo IA-type catalytic" evidence="16">
    <location>
        <begin position="164"/>
        <end position="585"/>
    </location>
</feature>
<dbReference type="Gene3D" id="2.70.20.10">
    <property type="entry name" value="Topoisomerase I, domain 3"/>
    <property type="match status" value="1"/>
</dbReference>
<dbReference type="GO" id="GO:0031422">
    <property type="term" value="C:RecQ family helicase-topoisomerase III complex"/>
    <property type="evidence" value="ECO:0007669"/>
    <property type="project" value="TreeGrafter"/>
</dbReference>
<dbReference type="PANTHER" id="PTHR11390:SF21">
    <property type="entry name" value="DNA TOPOISOMERASE 3-ALPHA"/>
    <property type="match status" value="1"/>
</dbReference>
<feature type="domain" description="Toprim" evidence="14">
    <location>
        <begin position="2"/>
        <end position="146"/>
    </location>
</feature>
<feature type="domain" description="GRF-type" evidence="15">
    <location>
        <begin position="850"/>
        <end position="891"/>
    </location>
</feature>
<dbReference type="GO" id="GO:0006265">
    <property type="term" value="P:DNA topological change"/>
    <property type="evidence" value="ECO:0007669"/>
    <property type="project" value="InterPro"/>
</dbReference>
<dbReference type="PROSITE" id="PS50880">
    <property type="entry name" value="TOPRIM"/>
    <property type="match status" value="1"/>
</dbReference>
<dbReference type="EC" id="5.6.2.1" evidence="3 12"/>
<keyword evidence="19" id="KW-1185">Reference proteome</keyword>
<dbReference type="Pfam" id="PF01131">
    <property type="entry name" value="Topoisom_bac"/>
    <property type="match status" value="1"/>
</dbReference>
<dbReference type="GO" id="GO:0003917">
    <property type="term" value="F:DNA topoisomerase type I (single strand cut, ATP-independent) activity"/>
    <property type="evidence" value="ECO:0007669"/>
    <property type="project" value="UniProtKB-EC"/>
</dbReference>
<keyword evidence="8 12" id="KW-0799">Topoisomerase</keyword>
<dbReference type="InterPro" id="IPR013498">
    <property type="entry name" value="Topo_IA_Znf"/>
</dbReference>
<dbReference type="InterPro" id="IPR034144">
    <property type="entry name" value="TOPRIM_TopoIII"/>
</dbReference>
<evidence type="ECO:0000256" key="1">
    <source>
        <dbReference type="ARBA" id="ARBA00000213"/>
    </source>
</evidence>
<feature type="compositionally biased region" description="Polar residues" evidence="13">
    <location>
        <begin position="896"/>
        <end position="910"/>
    </location>
</feature>
<dbReference type="InterPro" id="IPR000380">
    <property type="entry name" value="Topo_IA"/>
</dbReference>
<feature type="compositionally biased region" description="Low complexity" evidence="13">
    <location>
        <begin position="726"/>
        <end position="746"/>
    </location>
</feature>
<dbReference type="SUPFAM" id="SSF56712">
    <property type="entry name" value="Prokaryotic type I DNA topoisomerase"/>
    <property type="match status" value="1"/>
</dbReference>
<evidence type="ECO:0000256" key="6">
    <source>
        <dbReference type="ARBA" id="ARBA00022771"/>
    </source>
</evidence>
<keyword evidence="10 12" id="KW-0413">Isomerase</keyword>
<dbReference type="InterPro" id="IPR013825">
    <property type="entry name" value="Topo_IA_cen_sub2"/>
</dbReference>
<name>A0A507D227_9FUNG</name>
<feature type="region of interest" description="Disordered" evidence="13">
    <location>
        <begin position="895"/>
        <end position="975"/>
    </location>
</feature>
<dbReference type="Gene3D" id="3.40.50.140">
    <property type="match status" value="1"/>
</dbReference>
<dbReference type="CDD" id="cd00186">
    <property type="entry name" value="TOP1Ac"/>
    <property type="match status" value="1"/>
</dbReference>
<evidence type="ECO:0000256" key="3">
    <source>
        <dbReference type="ARBA" id="ARBA00012891"/>
    </source>
</evidence>
<dbReference type="GO" id="GO:0005634">
    <property type="term" value="C:nucleus"/>
    <property type="evidence" value="ECO:0007669"/>
    <property type="project" value="TreeGrafter"/>
</dbReference>
<dbReference type="Pfam" id="PF01396">
    <property type="entry name" value="Zn_ribbon_Top1"/>
    <property type="match status" value="1"/>
</dbReference>
<feature type="compositionally biased region" description="Basic and acidic residues" evidence="13">
    <location>
        <begin position="373"/>
        <end position="391"/>
    </location>
</feature>
<dbReference type="InterPro" id="IPR003601">
    <property type="entry name" value="Topo_IA_2"/>
</dbReference>
<evidence type="ECO:0000259" key="15">
    <source>
        <dbReference type="PROSITE" id="PS51999"/>
    </source>
</evidence>
<dbReference type="InterPro" id="IPR023405">
    <property type="entry name" value="Topo_IA_core_domain"/>
</dbReference>
<evidence type="ECO:0000256" key="10">
    <source>
        <dbReference type="ARBA" id="ARBA00023235"/>
    </source>
</evidence>
<evidence type="ECO:0000256" key="4">
    <source>
        <dbReference type="ARBA" id="ARBA00022723"/>
    </source>
</evidence>
<comment type="similarity">
    <text evidence="2 12">Belongs to the type IA topoisomerase family.</text>
</comment>
<dbReference type="GO" id="GO:0006281">
    <property type="term" value="P:DNA repair"/>
    <property type="evidence" value="ECO:0007669"/>
    <property type="project" value="TreeGrafter"/>
</dbReference>
<evidence type="ECO:0000256" key="13">
    <source>
        <dbReference type="SAM" id="MobiDB-lite"/>
    </source>
</evidence>
<dbReference type="VEuPathDB" id="FungiDB:SeMB42_g03969"/>
<evidence type="ECO:0000256" key="8">
    <source>
        <dbReference type="ARBA" id="ARBA00023029"/>
    </source>
</evidence>
<evidence type="ECO:0000313" key="17">
    <source>
        <dbReference type="EMBL" id="TPX45549.1"/>
    </source>
</evidence>
<keyword evidence="6 11" id="KW-0863">Zinc-finger</keyword>
<keyword evidence="5" id="KW-0677">Repeat</keyword>
<dbReference type="Gene3D" id="3.30.65.10">
    <property type="entry name" value="Bacterial Topoisomerase I, domain 1"/>
    <property type="match status" value="1"/>
</dbReference>
<accession>A0A507D227</accession>
<dbReference type="InterPro" id="IPR010666">
    <property type="entry name" value="Znf_GRF"/>
</dbReference>
<dbReference type="InterPro" id="IPR013826">
    <property type="entry name" value="Topo_IA_cen_sub3"/>
</dbReference>
<evidence type="ECO:0000313" key="19">
    <source>
        <dbReference type="Proteomes" id="UP000317494"/>
    </source>
</evidence>
<evidence type="ECO:0000313" key="20">
    <source>
        <dbReference type="Proteomes" id="UP000320475"/>
    </source>
</evidence>
<feature type="region of interest" description="Disordered" evidence="13">
    <location>
        <begin position="369"/>
        <end position="391"/>
    </location>
</feature>
<feature type="region of interest" description="Disordered" evidence="13">
    <location>
        <begin position="706"/>
        <end position="782"/>
    </location>
</feature>
<feature type="compositionally biased region" description="Polar residues" evidence="13">
    <location>
        <begin position="747"/>
        <end position="759"/>
    </location>
</feature>
<dbReference type="InterPro" id="IPR006171">
    <property type="entry name" value="TOPRIM_dom"/>
</dbReference>
<dbReference type="GO" id="GO:0008270">
    <property type="term" value="F:zinc ion binding"/>
    <property type="evidence" value="ECO:0007669"/>
    <property type="project" value="UniProtKB-KW"/>
</dbReference>
<evidence type="ECO:0000259" key="16">
    <source>
        <dbReference type="PROSITE" id="PS52039"/>
    </source>
</evidence>
<dbReference type="OrthoDB" id="430051at2759"/>
<evidence type="ECO:0000256" key="7">
    <source>
        <dbReference type="ARBA" id="ARBA00022833"/>
    </source>
</evidence>
<dbReference type="SMART" id="SM00436">
    <property type="entry name" value="TOP1Bc"/>
    <property type="match status" value="1"/>
</dbReference>
<dbReference type="CDD" id="cd03362">
    <property type="entry name" value="TOPRIM_TopoIA_TopoIII"/>
    <property type="match status" value="1"/>
</dbReference>
<protein>
    <recommendedName>
        <fullName evidence="3 12">DNA topoisomerase</fullName>
        <ecNumber evidence="3 12">5.6.2.1</ecNumber>
    </recommendedName>
</protein>
<evidence type="ECO:0000256" key="12">
    <source>
        <dbReference type="RuleBase" id="RU362092"/>
    </source>
</evidence>
<dbReference type="Pfam" id="PF06839">
    <property type="entry name" value="Zn_ribbon_GRF"/>
    <property type="match status" value="1"/>
</dbReference>
<organism evidence="17 19">
    <name type="scientific">Synchytrium endobioticum</name>
    <dbReference type="NCBI Taxonomy" id="286115"/>
    <lineage>
        <taxon>Eukaryota</taxon>
        <taxon>Fungi</taxon>
        <taxon>Fungi incertae sedis</taxon>
        <taxon>Chytridiomycota</taxon>
        <taxon>Chytridiomycota incertae sedis</taxon>
        <taxon>Chytridiomycetes</taxon>
        <taxon>Synchytriales</taxon>
        <taxon>Synchytriaceae</taxon>
        <taxon>Synchytrium</taxon>
    </lineage>
</organism>
<dbReference type="PRINTS" id="PR00417">
    <property type="entry name" value="PRTPISMRASEI"/>
</dbReference>
<dbReference type="EMBL" id="QEAN01000151">
    <property type="protein sequence ID" value="TPX45549.1"/>
    <property type="molecule type" value="Genomic_DNA"/>
</dbReference>
<dbReference type="PANTHER" id="PTHR11390">
    <property type="entry name" value="PROKARYOTIC DNA TOPOISOMERASE"/>
    <property type="match status" value="1"/>
</dbReference>
<evidence type="ECO:0000256" key="9">
    <source>
        <dbReference type="ARBA" id="ARBA00023125"/>
    </source>
</evidence>
<dbReference type="SMART" id="SM00437">
    <property type="entry name" value="TOP1Ac"/>
    <property type="match status" value="1"/>
</dbReference>
<gene>
    <name evidence="18" type="ORF">SeLEV6574_g00274</name>
    <name evidence="17" type="ORF">SeMB42_g03969</name>
</gene>
<feature type="compositionally biased region" description="Acidic residues" evidence="13">
    <location>
        <begin position="962"/>
        <end position="975"/>
    </location>
</feature>
<dbReference type="EMBL" id="QEAM01000004">
    <property type="protein sequence ID" value="TPX51459.1"/>
    <property type="molecule type" value="Genomic_DNA"/>
</dbReference>
<dbReference type="InterPro" id="IPR013824">
    <property type="entry name" value="Topo_IA_cen_sub1"/>
</dbReference>
<dbReference type="Gene3D" id="1.10.460.10">
    <property type="entry name" value="Topoisomerase I, domain 2"/>
    <property type="match status" value="1"/>
</dbReference>
<comment type="function">
    <text evidence="12">Introduces a single-strand break via transesterification at a target site in duplex DNA. Releases the supercoiling and torsional tension of DNA introduced during the DNA replication and transcription by transiently cleaving and rejoining one strand of the DNA duplex. The scissile phosphodiester is attacked by the catalytic tyrosine of the enzyme, resulting in the formation of a DNA-(5'-phosphotyrosyl)-enzyme intermediate and the expulsion of a 3'-OH DNA strand.</text>
</comment>
<keyword evidence="4" id="KW-0479">Metal-binding</keyword>
<dbReference type="GO" id="GO:0003677">
    <property type="term" value="F:DNA binding"/>
    <property type="evidence" value="ECO:0007669"/>
    <property type="project" value="UniProtKB-KW"/>
</dbReference>
<evidence type="ECO:0000313" key="18">
    <source>
        <dbReference type="EMBL" id="TPX51459.1"/>
    </source>
</evidence>
<keyword evidence="7" id="KW-0862">Zinc</keyword>
<dbReference type="PROSITE" id="PS51999">
    <property type="entry name" value="ZF_GRF"/>
    <property type="match status" value="1"/>
</dbReference>
<dbReference type="PROSITE" id="PS52039">
    <property type="entry name" value="TOPO_IA_2"/>
    <property type="match status" value="1"/>
</dbReference>
<dbReference type="SMART" id="SM00493">
    <property type="entry name" value="TOPRIM"/>
    <property type="match status" value="1"/>
</dbReference>
<dbReference type="InterPro" id="IPR013497">
    <property type="entry name" value="Topo_IA_cen"/>
</dbReference>
<evidence type="ECO:0000256" key="11">
    <source>
        <dbReference type="PROSITE-ProRule" id="PRU01343"/>
    </source>
</evidence>
<dbReference type="Proteomes" id="UP000320475">
    <property type="component" value="Unassembled WGS sequence"/>
</dbReference>
<dbReference type="InterPro" id="IPR003602">
    <property type="entry name" value="Topo_IA_DNA-bd_dom"/>
</dbReference>
<keyword evidence="9 12" id="KW-0238">DNA-binding</keyword>
<dbReference type="FunFam" id="3.40.50.140:FF:000005">
    <property type="entry name" value="DNA topoisomerase"/>
    <property type="match status" value="1"/>
</dbReference>
<proteinExistence type="inferred from homology"/>